<keyword evidence="1 2" id="KW-0728">SH3 domain</keyword>
<protein>
    <submittedName>
        <fullName evidence="4">Variant SH3 domain protein</fullName>
    </submittedName>
</protein>
<dbReference type="EMBL" id="KE128806">
    <property type="protein sequence ID" value="EPB65373.1"/>
    <property type="molecule type" value="Genomic_DNA"/>
</dbReference>
<dbReference type="Gene3D" id="2.30.30.40">
    <property type="entry name" value="SH3 Domains"/>
    <property type="match status" value="1"/>
</dbReference>
<feature type="non-terminal residue" evidence="4">
    <location>
        <position position="1"/>
    </location>
</feature>
<dbReference type="Proteomes" id="UP000054495">
    <property type="component" value="Unassembled WGS sequence"/>
</dbReference>
<gene>
    <name evidence="4" type="ORF">ANCCEY_15564</name>
</gene>
<reference evidence="4 5" key="1">
    <citation type="submission" date="2013-05" db="EMBL/GenBank/DDBJ databases">
        <title>Draft genome of the parasitic nematode Anyclostoma ceylanicum.</title>
        <authorList>
            <person name="Mitreva M."/>
        </authorList>
    </citation>
    <scope>NUCLEOTIDE SEQUENCE [LARGE SCALE GENOMIC DNA]</scope>
</reference>
<dbReference type="SUPFAM" id="SSF50044">
    <property type="entry name" value="SH3-domain"/>
    <property type="match status" value="1"/>
</dbReference>
<organism evidence="4 5">
    <name type="scientific">Ancylostoma ceylanicum</name>
    <dbReference type="NCBI Taxonomy" id="53326"/>
    <lineage>
        <taxon>Eukaryota</taxon>
        <taxon>Metazoa</taxon>
        <taxon>Ecdysozoa</taxon>
        <taxon>Nematoda</taxon>
        <taxon>Chromadorea</taxon>
        <taxon>Rhabditida</taxon>
        <taxon>Rhabditina</taxon>
        <taxon>Rhabditomorpha</taxon>
        <taxon>Strongyloidea</taxon>
        <taxon>Ancylostomatidae</taxon>
        <taxon>Ancylostomatinae</taxon>
        <taxon>Ancylostoma</taxon>
    </lineage>
</organism>
<accession>A0A0D6L4L7</accession>
<evidence type="ECO:0000256" key="2">
    <source>
        <dbReference type="PROSITE-ProRule" id="PRU00192"/>
    </source>
</evidence>
<evidence type="ECO:0000259" key="3">
    <source>
        <dbReference type="PROSITE" id="PS50002"/>
    </source>
</evidence>
<dbReference type="InterPro" id="IPR036028">
    <property type="entry name" value="SH3-like_dom_sf"/>
</dbReference>
<feature type="domain" description="SH3" evidence="3">
    <location>
        <begin position="1"/>
        <end position="59"/>
    </location>
</feature>
<keyword evidence="5" id="KW-1185">Reference proteome</keyword>
<sequence length="71" mass="8331">HEYIAIEEHSPQDSNEISLEIGDVIEFKANLWNGSFDGVNRRTAKRGLLPSYKVEEKWRIVDFPVLEKIFR</sequence>
<dbReference type="FunFam" id="2.30.30.40:FF:000070">
    <property type="entry name" value="Alpha-(1,6)-fucosyltransferase"/>
    <property type="match status" value="1"/>
</dbReference>
<dbReference type="PROSITE" id="PS50002">
    <property type="entry name" value="SH3"/>
    <property type="match status" value="1"/>
</dbReference>
<evidence type="ECO:0000313" key="5">
    <source>
        <dbReference type="Proteomes" id="UP000054495"/>
    </source>
</evidence>
<evidence type="ECO:0000313" key="4">
    <source>
        <dbReference type="EMBL" id="EPB65373.1"/>
    </source>
</evidence>
<name>A0A0D6L4L7_9BILA</name>
<dbReference type="AlphaFoldDB" id="A0A0D6L4L7"/>
<proteinExistence type="predicted"/>
<dbReference type="InterPro" id="IPR001452">
    <property type="entry name" value="SH3_domain"/>
</dbReference>
<evidence type="ECO:0000256" key="1">
    <source>
        <dbReference type="ARBA" id="ARBA00022443"/>
    </source>
</evidence>